<dbReference type="Gene3D" id="3.30.1540.10">
    <property type="entry name" value="formyl-coa transferase, domain 3"/>
    <property type="match status" value="1"/>
</dbReference>
<dbReference type="EMBL" id="BMEQ01000028">
    <property type="protein sequence ID" value="GGG67738.1"/>
    <property type="molecule type" value="Genomic_DNA"/>
</dbReference>
<evidence type="ECO:0000313" key="4">
    <source>
        <dbReference type="Proteomes" id="UP000638848"/>
    </source>
</evidence>
<dbReference type="InterPro" id="IPR044855">
    <property type="entry name" value="CoA-Trfase_III_dom3_sf"/>
</dbReference>
<dbReference type="RefSeq" id="WP_188539568.1">
    <property type="nucleotide sequence ID" value="NZ_BMEQ01000028.1"/>
</dbReference>
<dbReference type="PANTHER" id="PTHR48207">
    <property type="entry name" value="SUCCINATE--HYDROXYMETHYLGLUTARATE COA-TRANSFERASE"/>
    <property type="match status" value="1"/>
</dbReference>
<proteinExistence type="predicted"/>
<feature type="compositionally biased region" description="Basic and acidic residues" evidence="2">
    <location>
        <begin position="1"/>
        <end position="11"/>
    </location>
</feature>
<accession>A0A917H4J8</accession>
<dbReference type="Pfam" id="PF02515">
    <property type="entry name" value="CoA_transf_3"/>
    <property type="match status" value="1"/>
</dbReference>
<protein>
    <submittedName>
        <fullName evidence="3">CoA transferase</fullName>
    </submittedName>
</protein>
<dbReference type="PANTHER" id="PTHR48207:SF3">
    <property type="entry name" value="SUCCINATE--HYDROXYMETHYLGLUTARATE COA-TRANSFERASE"/>
    <property type="match status" value="1"/>
</dbReference>
<evidence type="ECO:0000256" key="2">
    <source>
        <dbReference type="SAM" id="MobiDB-lite"/>
    </source>
</evidence>
<dbReference type="Proteomes" id="UP000638848">
    <property type="component" value="Unassembled WGS sequence"/>
</dbReference>
<dbReference type="GO" id="GO:0008410">
    <property type="term" value="F:CoA-transferase activity"/>
    <property type="evidence" value="ECO:0007669"/>
    <property type="project" value="TreeGrafter"/>
</dbReference>
<reference evidence="3" key="2">
    <citation type="submission" date="2020-09" db="EMBL/GenBank/DDBJ databases">
        <authorList>
            <person name="Sun Q."/>
            <person name="Zhou Y."/>
        </authorList>
    </citation>
    <scope>NUCLEOTIDE SEQUENCE</scope>
    <source>
        <strain evidence="3">CGMCC 1.12187</strain>
    </source>
</reference>
<name>A0A917H4J8_9MICC</name>
<evidence type="ECO:0000256" key="1">
    <source>
        <dbReference type="ARBA" id="ARBA00022679"/>
    </source>
</evidence>
<dbReference type="InterPro" id="IPR050483">
    <property type="entry name" value="CoA-transferase_III_domain"/>
</dbReference>
<dbReference type="Gene3D" id="3.40.50.10540">
    <property type="entry name" value="Crotonobetainyl-coa:carnitine coa-transferase, domain 1"/>
    <property type="match status" value="1"/>
</dbReference>
<evidence type="ECO:0000313" key="3">
    <source>
        <dbReference type="EMBL" id="GGG67738.1"/>
    </source>
</evidence>
<dbReference type="InterPro" id="IPR023606">
    <property type="entry name" value="CoA-Trfase_III_dom_1_sf"/>
</dbReference>
<organism evidence="3 4">
    <name type="scientific">Kocuria dechangensis</name>
    <dbReference type="NCBI Taxonomy" id="1176249"/>
    <lineage>
        <taxon>Bacteria</taxon>
        <taxon>Bacillati</taxon>
        <taxon>Actinomycetota</taxon>
        <taxon>Actinomycetes</taxon>
        <taxon>Micrococcales</taxon>
        <taxon>Micrococcaceae</taxon>
        <taxon>Kocuria</taxon>
    </lineage>
</organism>
<gene>
    <name evidence="3" type="ORF">GCM10011374_35060</name>
</gene>
<sequence length="416" mass="44131">MTLQSDHREVRPGTAGHDPAEDRTAHQDGFSRNATGPLAGIVVADFSRVLAGPYCTMLLADMGATVIKVEGPGGDETRAWKPPVRDGESTYYMSINRNKRAIALDFADPQDLATARRLAGEADVLVENFKPGGLARFGLDYESVAADNPAVVYASITGFGTEGGASLPGYDLLVQAMSGLMSLTGSPETPAFRSGVAVFDVITGLHAAIGVLAALQERGRSGRGQLVEVNLMTSALSGMVNQTAGYLLSGKVPTRMGNEHPSIYPYEPLPTRDGEIVLAIGNDRQFRTLCGVLEAPALADDPRFATAPDRSHHRTELRPLLQELLSARSAAEWFDILTEARIPCAPINDVRGGVELADRLGLEPVVSVGEGGTELPGIRNPIGFSATPASYDLVPPGLDADRDAVLAWLDARPEHA</sequence>
<comment type="caution">
    <text evidence="3">The sequence shown here is derived from an EMBL/GenBank/DDBJ whole genome shotgun (WGS) entry which is preliminary data.</text>
</comment>
<dbReference type="AlphaFoldDB" id="A0A917H4J8"/>
<dbReference type="InterPro" id="IPR003673">
    <property type="entry name" value="CoA-Trfase_fam_III"/>
</dbReference>
<reference evidence="3" key="1">
    <citation type="journal article" date="2014" name="Int. J. Syst. Evol. Microbiol.">
        <title>Complete genome sequence of Corynebacterium casei LMG S-19264T (=DSM 44701T), isolated from a smear-ripened cheese.</title>
        <authorList>
            <consortium name="US DOE Joint Genome Institute (JGI-PGF)"/>
            <person name="Walter F."/>
            <person name="Albersmeier A."/>
            <person name="Kalinowski J."/>
            <person name="Ruckert C."/>
        </authorList>
    </citation>
    <scope>NUCLEOTIDE SEQUENCE</scope>
    <source>
        <strain evidence="3">CGMCC 1.12187</strain>
    </source>
</reference>
<keyword evidence="4" id="KW-1185">Reference proteome</keyword>
<dbReference type="SUPFAM" id="SSF89796">
    <property type="entry name" value="CoA-transferase family III (CaiB/BaiF)"/>
    <property type="match status" value="1"/>
</dbReference>
<keyword evidence="1 3" id="KW-0808">Transferase</keyword>
<feature type="region of interest" description="Disordered" evidence="2">
    <location>
        <begin position="1"/>
        <end position="31"/>
    </location>
</feature>